<sequence length="172" mass="18050">MMERLADCSGAIEAAGALLIETLRQGGKILLCGNGGSAADCQHIAAELVVRYEKNRKALAAIALTTDSSILTAHSNDIGFDTVYSRQIEAIANEKDCLIAISTSGTSKNILNAVDAARLKGMAVIGLTGCEGGELSRQVTHSVIVPSDVTARIQEAHILIGHWWCGAIEGAY</sequence>
<dbReference type="eggNOG" id="COG0279">
    <property type="taxonomic scope" value="Bacteria"/>
</dbReference>
<keyword evidence="2" id="KW-0413">Isomerase</keyword>
<dbReference type="InterPro" id="IPR046348">
    <property type="entry name" value="SIS_dom_sf"/>
</dbReference>
<organism evidence="2 3">
    <name type="scientific">Methylobacter tundripaludum (strain ATCC BAA-1195 / DSM 17260 / SV96)</name>
    <dbReference type="NCBI Taxonomy" id="697282"/>
    <lineage>
        <taxon>Bacteria</taxon>
        <taxon>Pseudomonadati</taxon>
        <taxon>Pseudomonadota</taxon>
        <taxon>Gammaproteobacteria</taxon>
        <taxon>Methylococcales</taxon>
        <taxon>Methylococcaceae</taxon>
        <taxon>Methylobacter</taxon>
    </lineage>
</organism>
<feature type="domain" description="SIS" evidence="1">
    <location>
        <begin position="19"/>
        <end position="172"/>
    </location>
</feature>
<dbReference type="GO" id="GO:0016853">
    <property type="term" value="F:isomerase activity"/>
    <property type="evidence" value="ECO:0007669"/>
    <property type="project" value="UniProtKB-KW"/>
</dbReference>
<keyword evidence="3" id="KW-1185">Reference proteome</keyword>
<dbReference type="CDD" id="cd05006">
    <property type="entry name" value="SIS_GmhA"/>
    <property type="match status" value="1"/>
</dbReference>
<dbReference type="STRING" id="697282.Mettu_1854"/>
<dbReference type="InterPro" id="IPR035461">
    <property type="entry name" value="GmhA/DiaA"/>
</dbReference>
<dbReference type="InterPro" id="IPR001347">
    <property type="entry name" value="SIS_dom"/>
</dbReference>
<dbReference type="Pfam" id="PF13580">
    <property type="entry name" value="SIS_2"/>
    <property type="match status" value="1"/>
</dbReference>
<dbReference type="EMBL" id="JH109152">
    <property type="protein sequence ID" value="EGW23016.1"/>
    <property type="molecule type" value="Genomic_DNA"/>
</dbReference>
<dbReference type="PANTHER" id="PTHR30390:SF6">
    <property type="entry name" value="DNAA INITIATOR-ASSOCIATING PROTEIN DIAA"/>
    <property type="match status" value="1"/>
</dbReference>
<dbReference type="Proteomes" id="UP000004664">
    <property type="component" value="Unassembled WGS sequence"/>
</dbReference>
<evidence type="ECO:0000313" key="2">
    <source>
        <dbReference type="EMBL" id="EGW23016.1"/>
    </source>
</evidence>
<dbReference type="HOGENOM" id="CLU_080999_3_1_6"/>
<dbReference type="GO" id="GO:0097367">
    <property type="term" value="F:carbohydrate derivative binding"/>
    <property type="evidence" value="ECO:0007669"/>
    <property type="project" value="InterPro"/>
</dbReference>
<dbReference type="GO" id="GO:1901135">
    <property type="term" value="P:carbohydrate derivative metabolic process"/>
    <property type="evidence" value="ECO:0007669"/>
    <property type="project" value="InterPro"/>
</dbReference>
<dbReference type="PANTHER" id="PTHR30390">
    <property type="entry name" value="SEDOHEPTULOSE 7-PHOSPHATE ISOMERASE / DNAA INITIATOR-ASSOCIATING FACTOR FOR REPLICATION INITIATION"/>
    <property type="match status" value="1"/>
</dbReference>
<dbReference type="PROSITE" id="PS51464">
    <property type="entry name" value="SIS"/>
    <property type="match status" value="1"/>
</dbReference>
<evidence type="ECO:0000259" key="1">
    <source>
        <dbReference type="PROSITE" id="PS51464"/>
    </source>
</evidence>
<evidence type="ECO:0000313" key="3">
    <source>
        <dbReference type="Proteomes" id="UP000004664"/>
    </source>
</evidence>
<name>G3IW81_METTV</name>
<proteinExistence type="predicted"/>
<protein>
    <submittedName>
        <fullName evidence="2">Sugar isomerase (SIS)</fullName>
    </submittedName>
</protein>
<dbReference type="AlphaFoldDB" id="G3IW81"/>
<dbReference type="Gene3D" id="3.40.50.10490">
    <property type="entry name" value="Glucose-6-phosphate isomerase like protein, domain 1"/>
    <property type="match status" value="1"/>
</dbReference>
<accession>G3IW81</accession>
<gene>
    <name evidence="2" type="ORF">Mettu_1854</name>
</gene>
<dbReference type="InterPro" id="IPR050099">
    <property type="entry name" value="SIS_GmhA/DiaA_subfam"/>
</dbReference>
<reference evidence="2 3" key="1">
    <citation type="submission" date="2011-06" db="EMBL/GenBank/DDBJ databases">
        <title>Genomic sequence of Methylobacter tundripaludum SV96.</title>
        <authorList>
            <consortium name="US DOE Joint Genome Institute"/>
            <person name="Lucas S."/>
            <person name="Han J."/>
            <person name="Lapidus A."/>
            <person name="Cheng J.-F."/>
            <person name="Goodwin L."/>
            <person name="Pitluck S."/>
            <person name="Held B."/>
            <person name="Detter J.C."/>
            <person name="Han C."/>
            <person name="Tapia R."/>
            <person name="Land M."/>
            <person name="Hauser L."/>
            <person name="Kyrpides N."/>
            <person name="Ivanova N."/>
            <person name="Ovchinnikova G."/>
            <person name="Pagani I."/>
            <person name="Klotz M.G."/>
            <person name="Dispirito A.A."/>
            <person name="Murrell J.C."/>
            <person name="Dunfield P."/>
            <person name="Kalyuzhnaya M.G."/>
            <person name="Svenning M."/>
            <person name="Trotsenko Y.A."/>
            <person name="Stein L.Y."/>
            <person name="Woyke T."/>
        </authorList>
    </citation>
    <scope>NUCLEOTIDE SEQUENCE [LARGE SCALE GENOMIC DNA]</scope>
    <source>
        <strain evidence="3">ATCC BAA-1195 / DSM 17260 / SV96</strain>
    </source>
</reference>
<dbReference type="SUPFAM" id="SSF53697">
    <property type="entry name" value="SIS domain"/>
    <property type="match status" value="1"/>
</dbReference>